<proteinExistence type="predicted"/>
<reference evidence="1" key="1">
    <citation type="submission" date="2023-08" db="EMBL/GenBank/DDBJ databases">
        <title>Pelteobagrus vachellii genome.</title>
        <authorList>
            <person name="Liu H."/>
        </authorList>
    </citation>
    <scope>NUCLEOTIDE SEQUENCE</scope>
    <source>
        <strain evidence="1">PRFRI_2022a</strain>
        <tissue evidence="1">Muscle</tissue>
    </source>
</reference>
<protein>
    <submittedName>
        <fullName evidence="1">Uncharacterized protein</fullName>
    </submittedName>
</protein>
<accession>A0AA88T5J0</accession>
<dbReference type="AlphaFoldDB" id="A0AA88T5J0"/>
<evidence type="ECO:0000313" key="1">
    <source>
        <dbReference type="EMBL" id="KAK2854721.1"/>
    </source>
</evidence>
<name>A0AA88T5J0_TACVA</name>
<comment type="caution">
    <text evidence="1">The sequence shown here is derived from an EMBL/GenBank/DDBJ whole genome shotgun (WGS) entry which is preliminary data.</text>
</comment>
<gene>
    <name evidence="1" type="ORF">Q7C36_006590</name>
</gene>
<keyword evidence="2" id="KW-1185">Reference proteome</keyword>
<dbReference type="EMBL" id="JAVHJS010000006">
    <property type="protein sequence ID" value="KAK2854721.1"/>
    <property type="molecule type" value="Genomic_DNA"/>
</dbReference>
<organism evidence="1 2">
    <name type="scientific">Tachysurus vachellii</name>
    <name type="common">Darkbarbel catfish</name>
    <name type="synonym">Pelteobagrus vachellii</name>
    <dbReference type="NCBI Taxonomy" id="175792"/>
    <lineage>
        <taxon>Eukaryota</taxon>
        <taxon>Metazoa</taxon>
        <taxon>Chordata</taxon>
        <taxon>Craniata</taxon>
        <taxon>Vertebrata</taxon>
        <taxon>Euteleostomi</taxon>
        <taxon>Actinopterygii</taxon>
        <taxon>Neopterygii</taxon>
        <taxon>Teleostei</taxon>
        <taxon>Ostariophysi</taxon>
        <taxon>Siluriformes</taxon>
        <taxon>Bagridae</taxon>
        <taxon>Tachysurus</taxon>
    </lineage>
</organism>
<sequence>MLWNWLFVSSPSGLSWDCLVSIPTWWLRTSQQMKILRALGQVKEVWKNLGTLTALTASSLTAVLCCVVQCLPA</sequence>
<evidence type="ECO:0000313" key="2">
    <source>
        <dbReference type="Proteomes" id="UP001187315"/>
    </source>
</evidence>
<dbReference type="Proteomes" id="UP001187315">
    <property type="component" value="Unassembled WGS sequence"/>
</dbReference>